<dbReference type="InterPro" id="IPR002491">
    <property type="entry name" value="ABC_transptr_periplasmic_BD"/>
</dbReference>
<protein>
    <submittedName>
        <fullName evidence="7">Periplasmic binding protein</fullName>
    </submittedName>
</protein>
<dbReference type="eggNOG" id="COG0614">
    <property type="taxonomic scope" value="Bacteria"/>
</dbReference>
<reference evidence="7" key="1">
    <citation type="journal article" date="2010" name="Stand. Genomic Sci.">
        <title>Complete genome sequence of Conexibacter woesei type strain (ID131577).</title>
        <authorList>
            <person name="Pukall R."/>
            <person name="Lapidus A."/>
            <person name="Glavina Del Rio T."/>
            <person name="Copeland A."/>
            <person name="Tice H."/>
            <person name="Cheng J.-F."/>
            <person name="Lucas S."/>
            <person name="Chen F."/>
            <person name="Nolan M."/>
            <person name="Bruce D."/>
            <person name="Goodwin L."/>
            <person name="Pitluck S."/>
            <person name="Mavromatis K."/>
            <person name="Ivanova N."/>
            <person name="Ovchinnikova G."/>
            <person name="Pati A."/>
            <person name="Chen A."/>
            <person name="Palaniappan K."/>
            <person name="Land M."/>
            <person name="Hauser L."/>
            <person name="Chang Y.-J."/>
            <person name="Jeffries C.D."/>
            <person name="Chain P."/>
            <person name="Meincke L."/>
            <person name="Sims D."/>
            <person name="Brettin T."/>
            <person name="Detter J.C."/>
            <person name="Rohde M."/>
            <person name="Goeker M."/>
            <person name="Bristow J."/>
            <person name="Eisen J.A."/>
            <person name="Markowitz V."/>
            <person name="Kyrpides N.C."/>
            <person name="Klenk H.-P."/>
            <person name="Hugenholtz P."/>
        </authorList>
    </citation>
    <scope>NUCLEOTIDE SEQUENCE [LARGE SCALE GENOMIC DNA]</scope>
    <source>
        <strain evidence="7">DSM 14684</strain>
    </source>
</reference>
<evidence type="ECO:0000256" key="1">
    <source>
        <dbReference type="ARBA" id="ARBA00004196"/>
    </source>
</evidence>
<evidence type="ECO:0000313" key="7">
    <source>
        <dbReference type="EMBL" id="ADB49304.1"/>
    </source>
</evidence>
<dbReference type="Gene3D" id="3.40.50.1980">
    <property type="entry name" value="Nitrogenase molybdenum iron protein domain"/>
    <property type="match status" value="2"/>
</dbReference>
<feature type="chain" id="PRO_5038572631" evidence="5">
    <location>
        <begin position="23"/>
        <end position="331"/>
    </location>
</feature>
<dbReference type="EMBL" id="CP001854">
    <property type="protein sequence ID" value="ADB49304.1"/>
    <property type="molecule type" value="Genomic_DNA"/>
</dbReference>
<dbReference type="SUPFAM" id="SSF53807">
    <property type="entry name" value="Helical backbone' metal receptor"/>
    <property type="match status" value="1"/>
</dbReference>
<dbReference type="PROSITE" id="PS51257">
    <property type="entry name" value="PROKAR_LIPOPROTEIN"/>
    <property type="match status" value="1"/>
</dbReference>
<feature type="domain" description="Fe/B12 periplasmic-binding" evidence="6">
    <location>
        <begin position="57"/>
        <end position="312"/>
    </location>
</feature>
<dbReference type="HOGENOM" id="CLU_838655_0_0_11"/>
<accession>D3FBD5</accession>
<evidence type="ECO:0000259" key="6">
    <source>
        <dbReference type="PROSITE" id="PS50983"/>
    </source>
</evidence>
<keyword evidence="8" id="KW-1185">Reference proteome</keyword>
<proteinExistence type="inferred from homology"/>
<dbReference type="GO" id="GO:1901678">
    <property type="term" value="P:iron coordination entity transport"/>
    <property type="evidence" value="ECO:0007669"/>
    <property type="project" value="UniProtKB-ARBA"/>
</dbReference>
<dbReference type="PROSITE" id="PS50983">
    <property type="entry name" value="FE_B12_PBP"/>
    <property type="match status" value="1"/>
</dbReference>
<comment type="subcellular location">
    <subcellularLocation>
        <location evidence="1">Cell envelope</location>
    </subcellularLocation>
</comment>
<organism evidence="7 8">
    <name type="scientific">Conexibacter woesei (strain DSM 14684 / CCUG 47730 / CIP 108061 / JCM 11494 / NBRC 100937 / ID131577)</name>
    <dbReference type="NCBI Taxonomy" id="469383"/>
    <lineage>
        <taxon>Bacteria</taxon>
        <taxon>Bacillati</taxon>
        <taxon>Actinomycetota</taxon>
        <taxon>Thermoleophilia</taxon>
        <taxon>Solirubrobacterales</taxon>
        <taxon>Conexibacteraceae</taxon>
        <taxon>Conexibacter</taxon>
    </lineage>
</organism>
<dbReference type="Pfam" id="PF01497">
    <property type="entry name" value="Peripla_BP_2"/>
    <property type="match status" value="1"/>
</dbReference>
<evidence type="ECO:0000256" key="4">
    <source>
        <dbReference type="ARBA" id="ARBA00022729"/>
    </source>
</evidence>
<dbReference type="RefSeq" id="WP_012932357.1">
    <property type="nucleotide sequence ID" value="NC_013739.1"/>
</dbReference>
<keyword evidence="3" id="KW-0813">Transport</keyword>
<dbReference type="PANTHER" id="PTHR30532">
    <property type="entry name" value="IRON III DICITRATE-BINDING PERIPLASMIC PROTEIN"/>
    <property type="match status" value="1"/>
</dbReference>
<evidence type="ECO:0000256" key="2">
    <source>
        <dbReference type="ARBA" id="ARBA00008814"/>
    </source>
</evidence>
<dbReference type="KEGG" id="cwo:Cwoe_0871"/>
<evidence type="ECO:0000313" key="8">
    <source>
        <dbReference type="Proteomes" id="UP000008229"/>
    </source>
</evidence>
<evidence type="ECO:0000256" key="5">
    <source>
        <dbReference type="SAM" id="SignalP"/>
    </source>
</evidence>
<dbReference type="PANTHER" id="PTHR30532:SF24">
    <property type="entry name" value="FERRIC ENTEROBACTIN-BINDING PERIPLASMIC PROTEIN FEPB"/>
    <property type="match status" value="1"/>
</dbReference>
<comment type="similarity">
    <text evidence="2">Belongs to the bacterial solute-binding protein 8 family.</text>
</comment>
<gene>
    <name evidence="7" type="ordered locus">Cwoe_0871</name>
</gene>
<name>D3FBD5_CONWI</name>
<dbReference type="OrthoDB" id="9793175at2"/>
<dbReference type="STRING" id="469383.Cwoe_0871"/>
<keyword evidence="4 5" id="KW-0732">Signal</keyword>
<sequence length="331" mass="35586" precursor="true">MLRTVCLLICAAAAALALGACGSGSDEPDRSATAAAAETVTVDTGDRTVTVPVTHERIWALDEYSALQLLMLGVVPEHAGRLIDDDKIRGLLTAAGVELVDRSKLELVAAARPELIVGMRYTDVDRLRPQLEQIAPVVIVTDQRPWDEQLRVLAKVTDRGAAAEEIVTRVETATRRLAARIARSDMAGATVSVLASYPDTFYAFDDGTVFGRLLRRLGFERPAAQIDGNDGGKDDYGFTAVSEELLGEHAGDVVIALVDDGYTGGRPVFETPTLDTRGSLTAEVDYTGWFSTTGLSAWWVLHDLDAILLRRTAPAKPADAPALWAQLTGRD</sequence>
<feature type="signal peptide" evidence="5">
    <location>
        <begin position="1"/>
        <end position="22"/>
    </location>
</feature>
<dbReference type="GO" id="GO:0030288">
    <property type="term" value="C:outer membrane-bounded periplasmic space"/>
    <property type="evidence" value="ECO:0007669"/>
    <property type="project" value="TreeGrafter"/>
</dbReference>
<dbReference type="InterPro" id="IPR051313">
    <property type="entry name" value="Bact_iron-sidero_bind"/>
</dbReference>
<evidence type="ECO:0000256" key="3">
    <source>
        <dbReference type="ARBA" id="ARBA00022448"/>
    </source>
</evidence>
<dbReference type="Proteomes" id="UP000008229">
    <property type="component" value="Chromosome"/>
</dbReference>
<dbReference type="AlphaFoldDB" id="D3FBD5"/>